<dbReference type="InterPro" id="IPR020103">
    <property type="entry name" value="PsdUridine_synth_cat_dom_sf"/>
</dbReference>
<reference evidence="3" key="1">
    <citation type="journal article" date="2019" name="Int. J. Syst. Evol. Microbiol.">
        <title>The Global Catalogue of Microorganisms (GCM) 10K type strain sequencing project: providing services to taxonomists for standard genome sequencing and annotation.</title>
        <authorList>
            <consortium name="The Broad Institute Genomics Platform"/>
            <consortium name="The Broad Institute Genome Sequencing Center for Infectious Disease"/>
            <person name="Wu L."/>
            <person name="Ma J."/>
        </authorList>
    </citation>
    <scope>NUCLEOTIDE SEQUENCE [LARGE SCALE GENOMIC DNA]</scope>
    <source>
        <strain evidence="3">JCM 16231</strain>
    </source>
</reference>
<evidence type="ECO:0000259" key="1">
    <source>
        <dbReference type="Pfam" id="PF00849"/>
    </source>
</evidence>
<dbReference type="PANTHER" id="PTHR21600">
    <property type="entry name" value="MITOCHONDRIAL RNA PSEUDOURIDINE SYNTHASE"/>
    <property type="match status" value="1"/>
</dbReference>
<keyword evidence="3" id="KW-1185">Reference proteome</keyword>
<feature type="domain" description="Pseudouridine synthase RsuA/RluA-like" evidence="1">
    <location>
        <begin position="97"/>
        <end position="236"/>
    </location>
</feature>
<organism evidence="2 3">
    <name type="scientific">Psychroflexus lacisalsi</name>
    <dbReference type="NCBI Taxonomy" id="503928"/>
    <lineage>
        <taxon>Bacteria</taxon>
        <taxon>Pseudomonadati</taxon>
        <taxon>Bacteroidota</taxon>
        <taxon>Flavobacteriia</taxon>
        <taxon>Flavobacteriales</taxon>
        <taxon>Flavobacteriaceae</taxon>
        <taxon>Psychroflexus</taxon>
    </lineage>
</organism>
<dbReference type="InterPro" id="IPR006145">
    <property type="entry name" value="PsdUridine_synth_RsuA/RluA"/>
</dbReference>
<evidence type="ECO:0000313" key="2">
    <source>
        <dbReference type="EMBL" id="GAA0751923.1"/>
    </source>
</evidence>
<dbReference type="SUPFAM" id="SSF55120">
    <property type="entry name" value="Pseudouridine synthase"/>
    <property type="match status" value="1"/>
</dbReference>
<sequence>MQNFKPKTCIETHVVGNLKEKTRLQEYGIDIFQSIQTKSALKKTLKKELITIDGNIANTSNWVENGQVIKLFAEETQGNKKVFNLKIDILYEDNFLAVIHKPAGYPTNGNYFKTIENALPFNLKESPEKDKLPFPQPVHRLDNPTSGILLIAKTQSVKSLLSVLFEHHKIQKKYSAVVSGGFDHEQGEINTDIDGKRSLTKFQVRKAFQKEHKIFSLVDLWPETGRTHQLRIHLSSQGNPIVGDAIYGEKNKNNSLLLHASSLRFVHPKTQKRLFIETELPHKFVKFIDGLK</sequence>
<dbReference type="EMBL" id="BAAAGG010000002">
    <property type="protein sequence ID" value="GAA0751923.1"/>
    <property type="molecule type" value="Genomic_DNA"/>
</dbReference>
<dbReference type="InterPro" id="IPR050188">
    <property type="entry name" value="RluA_PseudoU_synthase"/>
</dbReference>
<dbReference type="Proteomes" id="UP001500185">
    <property type="component" value="Unassembled WGS sequence"/>
</dbReference>
<proteinExistence type="predicted"/>
<name>A0ABP3V8K8_9FLAO</name>
<dbReference type="InterPro" id="IPR006224">
    <property type="entry name" value="PsdUridine_synth_RluA-like_CS"/>
</dbReference>
<accession>A0ABP3V8K8</accession>
<evidence type="ECO:0000313" key="3">
    <source>
        <dbReference type="Proteomes" id="UP001500185"/>
    </source>
</evidence>
<dbReference type="RefSeq" id="WP_224455193.1">
    <property type="nucleotide sequence ID" value="NZ_BAAAGG010000002.1"/>
</dbReference>
<dbReference type="Pfam" id="PF00849">
    <property type="entry name" value="PseudoU_synth_2"/>
    <property type="match status" value="1"/>
</dbReference>
<protein>
    <submittedName>
        <fullName evidence="2">RluA family pseudouridine synthase</fullName>
    </submittedName>
</protein>
<gene>
    <name evidence="2" type="ORF">GCM10009433_02480</name>
</gene>
<dbReference type="PANTHER" id="PTHR21600:SF86">
    <property type="entry name" value="PSEUDOURIDINE SYNTHASE RSUA_RLUA-LIKE DOMAIN-CONTAINING PROTEIN"/>
    <property type="match status" value="1"/>
</dbReference>
<dbReference type="PROSITE" id="PS01129">
    <property type="entry name" value="PSI_RLU"/>
    <property type="match status" value="1"/>
</dbReference>
<dbReference type="Gene3D" id="3.30.2350.10">
    <property type="entry name" value="Pseudouridine synthase"/>
    <property type="match status" value="1"/>
</dbReference>
<dbReference type="CDD" id="cd02869">
    <property type="entry name" value="PseudoU_synth_RluA_like"/>
    <property type="match status" value="1"/>
</dbReference>
<comment type="caution">
    <text evidence="2">The sequence shown here is derived from an EMBL/GenBank/DDBJ whole genome shotgun (WGS) entry which is preliminary data.</text>
</comment>